<keyword evidence="5 6" id="KW-0411">Iron-sulfur</keyword>
<keyword evidence="3 6" id="KW-0479">Metal-binding</keyword>
<dbReference type="GO" id="GO:0051539">
    <property type="term" value="F:4 iron, 4 sulfur cluster binding"/>
    <property type="evidence" value="ECO:0007669"/>
    <property type="project" value="UniProtKB-KW"/>
</dbReference>
<dbReference type="CDD" id="cd01335">
    <property type="entry name" value="Radical_SAM"/>
    <property type="match status" value="1"/>
</dbReference>
<dbReference type="PIRSF" id="PIRSF004869">
    <property type="entry name" value="PflX_prd"/>
    <property type="match status" value="1"/>
</dbReference>
<comment type="caution">
    <text evidence="8">The sequence shown here is derived from an EMBL/GenBank/DDBJ whole genome shotgun (WGS) entry which is preliminary data.</text>
</comment>
<dbReference type="SUPFAM" id="SSF102114">
    <property type="entry name" value="Radical SAM enzymes"/>
    <property type="match status" value="1"/>
</dbReference>
<dbReference type="RefSeq" id="WP_135270393.1">
    <property type="nucleotide sequence ID" value="NZ_SRIB01000002.1"/>
</dbReference>
<organism evidence="8 9">
    <name type="scientific">Soehngenia longivitae</name>
    <dbReference type="NCBI Taxonomy" id="2562294"/>
    <lineage>
        <taxon>Bacteria</taxon>
        <taxon>Bacillati</taxon>
        <taxon>Bacillota</taxon>
        <taxon>Tissierellia</taxon>
        <taxon>Tissierellales</taxon>
        <taxon>Tissierellaceae</taxon>
        <taxon>Soehngenia</taxon>
    </lineage>
</organism>
<dbReference type="EMBL" id="SRIB01000002">
    <property type="protein sequence ID" value="TFZ41405.1"/>
    <property type="molecule type" value="Genomic_DNA"/>
</dbReference>
<dbReference type="PANTHER" id="PTHR30352">
    <property type="entry name" value="PYRUVATE FORMATE-LYASE-ACTIVATING ENZYME"/>
    <property type="match status" value="1"/>
</dbReference>
<evidence type="ECO:0000256" key="4">
    <source>
        <dbReference type="ARBA" id="ARBA00023004"/>
    </source>
</evidence>
<dbReference type="NCBIfam" id="TIGR04337">
    <property type="entry name" value="AmmeMemoSam_rS"/>
    <property type="match status" value="1"/>
</dbReference>
<proteinExistence type="predicted"/>
<evidence type="ECO:0000313" key="8">
    <source>
        <dbReference type="EMBL" id="TFZ41405.1"/>
    </source>
</evidence>
<dbReference type="PANTHER" id="PTHR30352:SF5">
    <property type="entry name" value="PYRUVATE FORMATE-LYASE 1-ACTIVATING ENZYME"/>
    <property type="match status" value="1"/>
</dbReference>
<dbReference type="PROSITE" id="PS51918">
    <property type="entry name" value="RADICAL_SAM"/>
    <property type="match status" value="1"/>
</dbReference>
<dbReference type="GO" id="GO:0046872">
    <property type="term" value="F:metal ion binding"/>
    <property type="evidence" value="ECO:0007669"/>
    <property type="project" value="UniProtKB-KW"/>
</dbReference>
<name>A0A4Z0D976_9FIRM</name>
<dbReference type="InterPro" id="IPR027596">
    <property type="entry name" value="AmmeMemoSam_rS"/>
</dbReference>
<dbReference type="GO" id="GO:0003824">
    <property type="term" value="F:catalytic activity"/>
    <property type="evidence" value="ECO:0007669"/>
    <property type="project" value="InterPro"/>
</dbReference>
<sequence>MKEAKFYENKGDYVICKLCPHNCKIKNGSTGICKVRKNIDGVLYSTNYEKITSIGLDPIEKKPLYHFYPGTKIFSIGSFGCNFRCDYCQNYEIVEGEALAIDLSIEKIIQLEEETNSIGMAFTYNEPTIFYEMVEDLAKEMRNRGKKNVLVTNGFINKEPLTHLLPLIDAMNIDLKAMSDDFYKKICKGKLDPVLETIKLSATKTHVEVTTLLIDEYNTSEEEIERLSYFLSNIDKDIVLHFSRYFPKHKMNNPATNLSTLTKAKEIAKKHLNYVYIGNVFGFDNSTYCPYCNSKLIDRNFKTQIVGIEKNRCSHCGQEIPIIY</sequence>
<evidence type="ECO:0000256" key="6">
    <source>
        <dbReference type="PIRSR" id="PIRSR004869-50"/>
    </source>
</evidence>
<evidence type="ECO:0000256" key="5">
    <source>
        <dbReference type="ARBA" id="ARBA00023014"/>
    </source>
</evidence>
<feature type="binding site" evidence="6">
    <location>
        <position position="88"/>
    </location>
    <ligand>
        <name>[4Fe-4S] cluster</name>
        <dbReference type="ChEBI" id="CHEBI:49883"/>
        <note>4Fe-4S-S-AdoMet</note>
    </ligand>
</feature>
<dbReference type="OrthoDB" id="9778883at2"/>
<reference evidence="8 9" key="1">
    <citation type="submission" date="2019-03" db="EMBL/GenBank/DDBJ databases">
        <title>Draft genome sequence data and analysis of a Fermenting Bacterium, Soehngenia longevitae strain 1933PT, isolated from petroleum reservoir in Azerbaijan.</title>
        <authorList>
            <person name="Grouzdev D.S."/>
            <person name="Bidzhieva S.K."/>
            <person name="Sokolova D.S."/>
            <person name="Tourova T.P."/>
            <person name="Poltaraus A.B."/>
            <person name="Nazina T.N."/>
        </authorList>
    </citation>
    <scope>NUCLEOTIDE SEQUENCE [LARGE SCALE GENOMIC DNA]</scope>
    <source>
        <strain evidence="8 9">1933P</strain>
    </source>
</reference>
<dbReference type="InterPro" id="IPR016431">
    <property type="entry name" value="Pyrv-formate_lyase-activ_prd"/>
</dbReference>
<dbReference type="Pfam" id="PF04055">
    <property type="entry name" value="Radical_SAM"/>
    <property type="match status" value="1"/>
</dbReference>
<feature type="binding site" evidence="6">
    <location>
        <position position="81"/>
    </location>
    <ligand>
        <name>[4Fe-4S] cluster</name>
        <dbReference type="ChEBI" id="CHEBI:49883"/>
        <note>4Fe-4S-S-AdoMet</note>
    </ligand>
</feature>
<protein>
    <submittedName>
        <fullName evidence="8">AmmeMemoRadiSam system radical SAM enzyme</fullName>
    </submittedName>
</protein>
<keyword evidence="4 6" id="KW-0408">Iron</keyword>
<dbReference type="SFLD" id="SFLDG01101">
    <property type="entry name" value="Uncharacterised_Radical_SAM_Su"/>
    <property type="match status" value="1"/>
</dbReference>
<keyword evidence="1" id="KW-0004">4Fe-4S</keyword>
<evidence type="ECO:0000256" key="2">
    <source>
        <dbReference type="ARBA" id="ARBA00022691"/>
    </source>
</evidence>
<dbReference type="Gene3D" id="3.20.20.70">
    <property type="entry name" value="Aldolase class I"/>
    <property type="match status" value="1"/>
</dbReference>
<accession>A0A4Z0D976</accession>
<gene>
    <name evidence="8" type="primary">amrS</name>
    <name evidence="8" type="ORF">E4100_02180</name>
</gene>
<feature type="domain" description="Radical SAM core" evidence="7">
    <location>
        <begin position="66"/>
        <end position="284"/>
    </location>
</feature>
<keyword evidence="2 6" id="KW-0949">S-adenosyl-L-methionine</keyword>
<evidence type="ECO:0000259" key="7">
    <source>
        <dbReference type="PROSITE" id="PS51918"/>
    </source>
</evidence>
<dbReference type="Proteomes" id="UP000298381">
    <property type="component" value="Unassembled WGS sequence"/>
</dbReference>
<dbReference type="InterPro" id="IPR007197">
    <property type="entry name" value="rSAM"/>
</dbReference>
<evidence type="ECO:0000256" key="3">
    <source>
        <dbReference type="ARBA" id="ARBA00022723"/>
    </source>
</evidence>
<evidence type="ECO:0000313" key="9">
    <source>
        <dbReference type="Proteomes" id="UP000298381"/>
    </source>
</evidence>
<dbReference type="AlphaFoldDB" id="A0A4Z0D976"/>
<feature type="binding site" evidence="6">
    <location>
        <position position="85"/>
    </location>
    <ligand>
        <name>[4Fe-4S] cluster</name>
        <dbReference type="ChEBI" id="CHEBI:49883"/>
        <note>4Fe-4S-S-AdoMet</note>
    </ligand>
</feature>
<dbReference type="InterPro" id="IPR034457">
    <property type="entry name" value="Organic_radical-activating"/>
</dbReference>
<comment type="cofactor">
    <cofactor evidence="6">
        <name>[4Fe-4S] cluster</name>
        <dbReference type="ChEBI" id="CHEBI:49883"/>
    </cofactor>
    <text evidence="6">Binds 1 [4Fe-4S] cluster. The cluster is coordinated with 3 cysteines and an exchangeable S-adenosyl-L-methionine.</text>
</comment>
<dbReference type="InterPro" id="IPR058240">
    <property type="entry name" value="rSAM_sf"/>
</dbReference>
<evidence type="ECO:0000256" key="1">
    <source>
        <dbReference type="ARBA" id="ARBA00022485"/>
    </source>
</evidence>
<dbReference type="SFLD" id="SFLDS00029">
    <property type="entry name" value="Radical_SAM"/>
    <property type="match status" value="1"/>
</dbReference>
<dbReference type="InterPro" id="IPR013785">
    <property type="entry name" value="Aldolase_TIM"/>
</dbReference>
<keyword evidence="9" id="KW-1185">Reference proteome</keyword>